<evidence type="ECO:0000313" key="2">
    <source>
        <dbReference type="EMBL" id="KAL3688540.1"/>
    </source>
</evidence>
<dbReference type="AlphaFoldDB" id="A0ABD3HDR1"/>
<proteinExistence type="predicted"/>
<dbReference type="EMBL" id="JBJQOH010000004">
    <property type="protein sequence ID" value="KAL3688540.1"/>
    <property type="molecule type" value="Genomic_DNA"/>
</dbReference>
<feature type="compositionally biased region" description="Basic and acidic residues" evidence="1">
    <location>
        <begin position="53"/>
        <end position="66"/>
    </location>
</feature>
<feature type="region of interest" description="Disordered" evidence="1">
    <location>
        <begin position="34"/>
        <end position="84"/>
    </location>
</feature>
<gene>
    <name evidence="2" type="ORF">R1sor_014849</name>
</gene>
<keyword evidence="3" id="KW-1185">Reference proteome</keyword>
<reference evidence="2 3" key="1">
    <citation type="submission" date="2024-09" db="EMBL/GenBank/DDBJ databases">
        <title>Chromosome-scale assembly of Riccia sorocarpa.</title>
        <authorList>
            <person name="Paukszto L."/>
        </authorList>
    </citation>
    <scope>NUCLEOTIDE SEQUENCE [LARGE SCALE GENOMIC DNA]</scope>
    <source>
        <strain evidence="2">LP-2024</strain>
        <tissue evidence="2">Aerial parts of the thallus</tissue>
    </source>
</reference>
<comment type="caution">
    <text evidence="2">The sequence shown here is derived from an EMBL/GenBank/DDBJ whole genome shotgun (WGS) entry which is preliminary data.</text>
</comment>
<feature type="compositionally biased region" description="Low complexity" evidence="1">
    <location>
        <begin position="68"/>
        <end position="80"/>
    </location>
</feature>
<name>A0ABD3HDR1_9MARC</name>
<dbReference type="Proteomes" id="UP001633002">
    <property type="component" value="Unassembled WGS sequence"/>
</dbReference>
<protein>
    <submittedName>
        <fullName evidence="2">Uncharacterized protein</fullName>
    </submittedName>
</protein>
<organism evidence="2 3">
    <name type="scientific">Riccia sorocarpa</name>
    <dbReference type="NCBI Taxonomy" id="122646"/>
    <lineage>
        <taxon>Eukaryota</taxon>
        <taxon>Viridiplantae</taxon>
        <taxon>Streptophyta</taxon>
        <taxon>Embryophyta</taxon>
        <taxon>Marchantiophyta</taxon>
        <taxon>Marchantiopsida</taxon>
        <taxon>Marchantiidae</taxon>
        <taxon>Marchantiales</taxon>
        <taxon>Ricciaceae</taxon>
        <taxon>Riccia</taxon>
    </lineage>
</organism>
<accession>A0ABD3HDR1</accession>
<evidence type="ECO:0000313" key="3">
    <source>
        <dbReference type="Proteomes" id="UP001633002"/>
    </source>
</evidence>
<sequence>MQSAVTEGGGKQIFLAIHFALKLGSIYVSRELTTESENITPSPAPPDVIDLEESPKERSPMLERDNGTFTTTPSTPPSQSVQEPYLGWPGVARDPHNLSAFDAAMTITAANDLGKLDLKTFKFQRVLELPQRYDGNHIFELPPVVRNGINKRNDFRREWIDVRIASFGRD</sequence>
<evidence type="ECO:0000256" key="1">
    <source>
        <dbReference type="SAM" id="MobiDB-lite"/>
    </source>
</evidence>